<protein>
    <submittedName>
        <fullName evidence="9">Suppressor of cytokine signaling 5</fullName>
    </submittedName>
</protein>
<proteinExistence type="predicted"/>
<dbReference type="WBParaSite" id="SMUV_0000640601-mRNA-1">
    <property type="protein sequence ID" value="SMUV_0000640601-mRNA-1"/>
    <property type="gene ID" value="SMUV_0000640601"/>
</dbReference>
<name>A0A158R5D8_9BILA</name>
<dbReference type="InterPro" id="IPR036036">
    <property type="entry name" value="SOCS_box-like_dom_sf"/>
</dbReference>
<evidence type="ECO:0000256" key="1">
    <source>
        <dbReference type="ARBA" id="ARBA00022604"/>
    </source>
</evidence>
<evidence type="ECO:0000313" key="9">
    <source>
        <dbReference type="WBParaSite" id="SMUV_0000640601-mRNA-1"/>
    </source>
</evidence>
<organism evidence="8 9">
    <name type="scientific">Syphacia muris</name>
    <dbReference type="NCBI Taxonomy" id="451379"/>
    <lineage>
        <taxon>Eukaryota</taxon>
        <taxon>Metazoa</taxon>
        <taxon>Ecdysozoa</taxon>
        <taxon>Nematoda</taxon>
        <taxon>Chromadorea</taxon>
        <taxon>Rhabditida</taxon>
        <taxon>Spirurina</taxon>
        <taxon>Oxyuridomorpha</taxon>
        <taxon>Oxyuroidea</taxon>
        <taxon>Oxyuridae</taxon>
        <taxon>Syphacia</taxon>
    </lineage>
</organism>
<dbReference type="SMART" id="SM00969">
    <property type="entry name" value="SOCS_box"/>
    <property type="match status" value="1"/>
</dbReference>
<accession>A0A158R5D8</accession>
<dbReference type="GO" id="GO:0046935">
    <property type="term" value="F:1-phosphatidylinositol-3-kinase regulator activity"/>
    <property type="evidence" value="ECO:0007669"/>
    <property type="project" value="TreeGrafter"/>
</dbReference>
<dbReference type="STRING" id="451379.A0A158R5D8"/>
<evidence type="ECO:0000256" key="5">
    <source>
        <dbReference type="PROSITE-ProRule" id="PRU00191"/>
    </source>
</evidence>
<dbReference type="PROSITE" id="PS50001">
    <property type="entry name" value="SH2"/>
    <property type="match status" value="1"/>
</dbReference>
<keyword evidence="8" id="KW-1185">Reference proteome</keyword>
<evidence type="ECO:0000259" key="6">
    <source>
        <dbReference type="PROSITE" id="PS50001"/>
    </source>
</evidence>
<feature type="domain" description="SH2" evidence="6">
    <location>
        <begin position="130"/>
        <end position="225"/>
    </location>
</feature>
<evidence type="ECO:0000313" key="8">
    <source>
        <dbReference type="Proteomes" id="UP000046393"/>
    </source>
</evidence>
<feature type="domain" description="SOCS box" evidence="7">
    <location>
        <begin position="220"/>
        <end position="269"/>
    </location>
</feature>
<dbReference type="InterPro" id="IPR000980">
    <property type="entry name" value="SH2"/>
</dbReference>
<dbReference type="GO" id="GO:0035556">
    <property type="term" value="P:intracellular signal transduction"/>
    <property type="evidence" value="ECO:0007669"/>
    <property type="project" value="InterPro"/>
</dbReference>
<keyword evidence="2" id="KW-0734">Signal transduction inhibitor</keyword>
<keyword evidence="4 5" id="KW-0727">SH2 domain</keyword>
<sequence length="292" mass="33494">MRSNKTSSRGIARRARSLCLCFISSVVKDDQIDRGSDNESYQIVCSPCSGNSLNPELPGPSNVAQVQSLDVRRELHVGTSSFFFNNVEQPGPSRQLEYHDVENAPYVVYTSVDYTNCLVPALDKILAASYYWGVMDRYEAEKLLEDKPEGTFLLRDSAQTEYLFSVSFRRYKRTLHARIEQKNHCFSFDFSDRTLHSTTTITDLIAYYNDPSRCLFFEPQLTIPLPRNYVFSLQNLCRARISSLTTYDGVDKLNLPPLLKSYIREYFYKHPVKTTNHVPPFVLQQSSKATNT</sequence>
<dbReference type="Pfam" id="PF07525">
    <property type="entry name" value="SOCS_box"/>
    <property type="match status" value="1"/>
</dbReference>
<dbReference type="GO" id="GO:0046854">
    <property type="term" value="P:phosphatidylinositol phosphate biosynthetic process"/>
    <property type="evidence" value="ECO:0007669"/>
    <property type="project" value="TreeGrafter"/>
</dbReference>
<evidence type="ECO:0000259" key="7">
    <source>
        <dbReference type="PROSITE" id="PS50225"/>
    </source>
</evidence>
<dbReference type="InterPro" id="IPR001496">
    <property type="entry name" value="SOCS_box"/>
</dbReference>
<keyword evidence="3" id="KW-0833">Ubl conjugation pathway</keyword>
<dbReference type="AlphaFoldDB" id="A0A158R5D8"/>
<dbReference type="Proteomes" id="UP000046393">
    <property type="component" value="Unplaced"/>
</dbReference>
<dbReference type="Gene3D" id="3.30.505.10">
    <property type="entry name" value="SH2 domain"/>
    <property type="match status" value="1"/>
</dbReference>
<dbReference type="InterPro" id="IPR036860">
    <property type="entry name" value="SH2_dom_sf"/>
</dbReference>
<keyword evidence="1" id="KW-0341">Growth regulation</keyword>
<dbReference type="SMART" id="SM00252">
    <property type="entry name" value="SH2"/>
    <property type="match status" value="1"/>
</dbReference>
<dbReference type="SUPFAM" id="SSF158235">
    <property type="entry name" value="SOCS box-like"/>
    <property type="match status" value="1"/>
</dbReference>
<dbReference type="PROSITE" id="PS50225">
    <property type="entry name" value="SOCS"/>
    <property type="match status" value="1"/>
</dbReference>
<evidence type="ECO:0000256" key="4">
    <source>
        <dbReference type="ARBA" id="ARBA00022999"/>
    </source>
</evidence>
<dbReference type="GO" id="GO:0005942">
    <property type="term" value="C:phosphatidylinositol 3-kinase complex"/>
    <property type="evidence" value="ECO:0007669"/>
    <property type="project" value="TreeGrafter"/>
</dbReference>
<dbReference type="PANTHER" id="PTHR10155:SF0">
    <property type="entry name" value="SUPPRESSOR OF CYTOKINE SIGNALING AT 36E, ISOFORM D"/>
    <property type="match status" value="1"/>
</dbReference>
<dbReference type="GO" id="GO:0009968">
    <property type="term" value="P:negative regulation of signal transduction"/>
    <property type="evidence" value="ECO:0007669"/>
    <property type="project" value="UniProtKB-KW"/>
</dbReference>
<dbReference type="Pfam" id="PF00017">
    <property type="entry name" value="SH2"/>
    <property type="match status" value="1"/>
</dbReference>
<reference evidence="9" key="1">
    <citation type="submission" date="2016-04" db="UniProtKB">
        <authorList>
            <consortium name="WormBaseParasite"/>
        </authorList>
    </citation>
    <scope>IDENTIFICATION</scope>
</reference>
<evidence type="ECO:0000256" key="3">
    <source>
        <dbReference type="ARBA" id="ARBA00022786"/>
    </source>
</evidence>
<dbReference type="SMART" id="SM00253">
    <property type="entry name" value="SOCS"/>
    <property type="match status" value="1"/>
</dbReference>
<dbReference type="PANTHER" id="PTHR10155">
    <property type="entry name" value="PHOSPHATIDYLINOSITOL 3-KINASE REGULATORY SUBUNIT"/>
    <property type="match status" value="1"/>
</dbReference>
<evidence type="ECO:0000256" key="2">
    <source>
        <dbReference type="ARBA" id="ARBA00022700"/>
    </source>
</evidence>
<dbReference type="SUPFAM" id="SSF55550">
    <property type="entry name" value="SH2 domain"/>
    <property type="match status" value="1"/>
</dbReference>